<organism evidence="2 3">
    <name type="scientific">Micavibrio aeruginosavorus</name>
    <dbReference type="NCBI Taxonomy" id="349221"/>
    <lineage>
        <taxon>Bacteria</taxon>
        <taxon>Pseudomonadati</taxon>
        <taxon>Bdellovibrionota</taxon>
        <taxon>Bdellovibrionia</taxon>
        <taxon>Bdellovibrionales</taxon>
        <taxon>Pseudobdellovibrionaceae</taxon>
        <taxon>Micavibrio</taxon>
    </lineage>
</organism>
<comment type="caution">
    <text evidence="2">The sequence shown here is derived from an EMBL/GenBank/DDBJ whole genome shotgun (WGS) entry which is preliminary data.</text>
</comment>
<proteinExistence type="predicted"/>
<dbReference type="AlphaFoldDB" id="A0A2W5MYA5"/>
<evidence type="ECO:0000313" key="3">
    <source>
        <dbReference type="Proteomes" id="UP000249417"/>
    </source>
</evidence>
<reference evidence="2 3" key="1">
    <citation type="submission" date="2017-08" db="EMBL/GenBank/DDBJ databases">
        <title>Infants hospitalized years apart are colonized by the same room-sourced microbial strains.</title>
        <authorList>
            <person name="Brooks B."/>
            <person name="Olm M.R."/>
            <person name="Firek B.A."/>
            <person name="Baker R."/>
            <person name="Thomas B.C."/>
            <person name="Morowitz M.J."/>
            <person name="Banfield J.F."/>
        </authorList>
    </citation>
    <scope>NUCLEOTIDE SEQUENCE [LARGE SCALE GENOMIC DNA]</scope>
    <source>
        <strain evidence="2">S2_005_002_R2_29</strain>
    </source>
</reference>
<keyword evidence="1" id="KW-1133">Transmembrane helix</keyword>
<evidence type="ECO:0000256" key="1">
    <source>
        <dbReference type="SAM" id="Phobius"/>
    </source>
</evidence>
<gene>
    <name evidence="2" type="ORF">DI551_05555</name>
</gene>
<keyword evidence="1" id="KW-0472">Membrane</keyword>
<evidence type="ECO:0008006" key="4">
    <source>
        <dbReference type="Google" id="ProtNLM"/>
    </source>
</evidence>
<accession>A0A2W5MYA5</accession>
<keyword evidence="1" id="KW-0812">Transmembrane</keyword>
<feature type="transmembrane region" description="Helical" evidence="1">
    <location>
        <begin position="55"/>
        <end position="75"/>
    </location>
</feature>
<dbReference type="InterPro" id="IPR009325">
    <property type="entry name" value="DUF983"/>
</dbReference>
<evidence type="ECO:0000313" key="2">
    <source>
        <dbReference type="EMBL" id="PZQ46222.1"/>
    </source>
</evidence>
<sequence>MTQTPPLSLIQTLSRGIKGKCPHCGEGRLFRKWLKVIDRCEVCGEEFHHHRADDFPAYIVVAILGHVMVTFALLLEDLYAPPFWVHLATTLPLTFLLAVALLQPAKGAVVAVQWRMGLHGFAASKRLRDGAPHDAV</sequence>
<feature type="transmembrane region" description="Helical" evidence="1">
    <location>
        <begin position="81"/>
        <end position="102"/>
    </location>
</feature>
<name>A0A2W5MYA5_9BACT</name>
<dbReference type="EMBL" id="QFQB01000030">
    <property type="protein sequence ID" value="PZQ46222.1"/>
    <property type="molecule type" value="Genomic_DNA"/>
</dbReference>
<dbReference type="Pfam" id="PF06170">
    <property type="entry name" value="DUF983"/>
    <property type="match status" value="1"/>
</dbReference>
<dbReference type="Proteomes" id="UP000249417">
    <property type="component" value="Unassembled WGS sequence"/>
</dbReference>
<protein>
    <recommendedName>
        <fullName evidence="4">DUF983 domain-containing protein</fullName>
    </recommendedName>
</protein>